<evidence type="ECO:0000256" key="1">
    <source>
        <dbReference type="SAM" id="MobiDB-lite"/>
    </source>
</evidence>
<name>L7JWD6_TRAHO</name>
<dbReference type="HOGENOM" id="CLU_2869240_0_0_1"/>
<evidence type="ECO:0000313" key="2">
    <source>
        <dbReference type="EMBL" id="ELQ75719.1"/>
    </source>
</evidence>
<dbReference type="Proteomes" id="UP000011185">
    <property type="component" value="Unassembled WGS sequence"/>
</dbReference>
<feature type="region of interest" description="Disordered" evidence="1">
    <location>
        <begin position="26"/>
        <end position="64"/>
    </location>
</feature>
<gene>
    <name evidence="2" type="ORF">THOM_1391</name>
</gene>
<dbReference type="AlphaFoldDB" id="L7JWD6"/>
<proteinExistence type="predicted"/>
<accession>L7JWD6</accession>
<evidence type="ECO:0000313" key="3">
    <source>
        <dbReference type="Proteomes" id="UP000011185"/>
    </source>
</evidence>
<dbReference type="InParanoid" id="L7JWD6"/>
<reference evidence="2 3" key="1">
    <citation type="journal article" date="2012" name="PLoS Pathog.">
        <title>The genome of the obligate intracellular parasite Trachipleistophora hominis: new insights into microsporidian genome dynamics and reductive evolution.</title>
        <authorList>
            <person name="Heinz E."/>
            <person name="Williams T.A."/>
            <person name="Nakjang S."/>
            <person name="Noel C.J."/>
            <person name="Swan D.C."/>
            <person name="Goldberg A.V."/>
            <person name="Harris S.R."/>
            <person name="Weinmaier T."/>
            <person name="Markert S."/>
            <person name="Becher D."/>
            <person name="Bernhardt J."/>
            <person name="Dagan T."/>
            <person name="Hacker C."/>
            <person name="Lucocq J.M."/>
            <person name="Schweder T."/>
            <person name="Rattei T."/>
            <person name="Hall N."/>
            <person name="Hirt R.P."/>
            <person name="Embley T.M."/>
        </authorList>
    </citation>
    <scope>NUCLEOTIDE SEQUENCE [LARGE SCALE GENOMIC DNA]</scope>
</reference>
<feature type="compositionally biased region" description="Basic and acidic residues" evidence="1">
    <location>
        <begin position="54"/>
        <end position="64"/>
    </location>
</feature>
<protein>
    <submittedName>
        <fullName evidence="2">Uncharacterized protein</fullName>
    </submittedName>
</protein>
<keyword evidence="3" id="KW-1185">Reference proteome</keyword>
<sequence length="64" mass="7870">MYAERKRKRFQKEEVTFDEASRQAFLNSYKGNKKKKGKSTRESRTNKRRRRMDRRKELLGRMDG</sequence>
<organism evidence="2 3">
    <name type="scientific">Trachipleistophora hominis</name>
    <name type="common">Microsporidian parasite</name>
    <dbReference type="NCBI Taxonomy" id="72359"/>
    <lineage>
        <taxon>Eukaryota</taxon>
        <taxon>Fungi</taxon>
        <taxon>Fungi incertae sedis</taxon>
        <taxon>Microsporidia</taxon>
        <taxon>Pleistophoridae</taxon>
        <taxon>Trachipleistophora</taxon>
    </lineage>
</organism>
<dbReference type="EMBL" id="JH993935">
    <property type="protein sequence ID" value="ELQ75719.1"/>
    <property type="molecule type" value="Genomic_DNA"/>
</dbReference>
<dbReference type="VEuPathDB" id="MicrosporidiaDB:THOM_1391"/>